<feature type="compositionally biased region" description="Low complexity" evidence="1">
    <location>
        <begin position="1"/>
        <end position="17"/>
    </location>
</feature>
<dbReference type="AlphaFoldDB" id="M3AY24"/>
<evidence type="ECO:0000256" key="1">
    <source>
        <dbReference type="SAM" id="MobiDB-lite"/>
    </source>
</evidence>
<feature type="region of interest" description="Disordered" evidence="1">
    <location>
        <begin position="356"/>
        <end position="384"/>
    </location>
</feature>
<feature type="region of interest" description="Disordered" evidence="1">
    <location>
        <begin position="266"/>
        <end position="298"/>
    </location>
</feature>
<feature type="compositionally biased region" description="Basic and acidic residues" evidence="1">
    <location>
        <begin position="95"/>
        <end position="112"/>
    </location>
</feature>
<dbReference type="GO" id="GO:1990904">
    <property type="term" value="C:ribonucleoprotein complex"/>
    <property type="evidence" value="ECO:0007669"/>
    <property type="project" value="TreeGrafter"/>
</dbReference>
<feature type="compositionally biased region" description="Basic and acidic residues" evidence="1">
    <location>
        <begin position="266"/>
        <end position="292"/>
    </location>
</feature>
<feature type="region of interest" description="Disordered" evidence="1">
    <location>
        <begin position="1"/>
        <end position="25"/>
    </location>
</feature>
<dbReference type="PANTHER" id="PTHR31027:SF2">
    <property type="entry name" value="LEBERCILIN DOMAIN-CONTAINING PROTEIN"/>
    <property type="match status" value="1"/>
</dbReference>
<dbReference type="GeneID" id="27902465"/>
<organism evidence="2 3">
    <name type="scientific">Sphaerulina musiva (strain SO2202)</name>
    <name type="common">Poplar stem canker fungus</name>
    <name type="synonym">Septoria musiva</name>
    <dbReference type="NCBI Taxonomy" id="692275"/>
    <lineage>
        <taxon>Eukaryota</taxon>
        <taxon>Fungi</taxon>
        <taxon>Dikarya</taxon>
        <taxon>Ascomycota</taxon>
        <taxon>Pezizomycotina</taxon>
        <taxon>Dothideomycetes</taxon>
        <taxon>Dothideomycetidae</taxon>
        <taxon>Mycosphaerellales</taxon>
        <taxon>Mycosphaerellaceae</taxon>
        <taxon>Sphaerulina</taxon>
    </lineage>
</organism>
<dbReference type="EMBL" id="KB456264">
    <property type="protein sequence ID" value="EMF12392.1"/>
    <property type="molecule type" value="Genomic_DNA"/>
</dbReference>
<evidence type="ECO:0000313" key="3">
    <source>
        <dbReference type="Proteomes" id="UP000016931"/>
    </source>
</evidence>
<feature type="compositionally biased region" description="Basic and acidic residues" evidence="1">
    <location>
        <begin position="440"/>
        <end position="451"/>
    </location>
</feature>
<dbReference type="InterPro" id="IPR039604">
    <property type="entry name" value="Bfr1"/>
</dbReference>
<dbReference type="GO" id="GO:0005783">
    <property type="term" value="C:endoplasmic reticulum"/>
    <property type="evidence" value="ECO:0007669"/>
    <property type="project" value="TreeGrafter"/>
</dbReference>
<accession>M3AY24</accession>
<reference evidence="2 3" key="1">
    <citation type="journal article" date="2012" name="PLoS Pathog.">
        <title>Diverse lifestyles and strategies of plant pathogenesis encoded in the genomes of eighteen Dothideomycetes fungi.</title>
        <authorList>
            <person name="Ohm R.A."/>
            <person name="Feau N."/>
            <person name="Henrissat B."/>
            <person name="Schoch C.L."/>
            <person name="Horwitz B.A."/>
            <person name="Barry K.W."/>
            <person name="Condon B.J."/>
            <person name="Copeland A.C."/>
            <person name="Dhillon B."/>
            <person name="Glaser F."/>
            <person name="Hesse C.N."/>
            <person name="Kosti I."/>
            <person name="LaButti K."/>
            <person name="Lindquist E.A."/>
            <person name="Lucas S."/>
            <person name="Salamov A.A."/>
            <person name="Bradshaw R.E."/>
            <person name="Ciuffetti L."/>
            <person name="Hamelin R.C."/>
            <person name="Kema G.H.J."/>
            <person name="Lawrence C."/>
            <person name="Scott J.A."/>
            <person name="Spatafora J.W."/>
            <person name="Turgeon B.G."/>
            <person name="de Wit P.J.G.M."/>
            <person name="Zhong S."/>
            <person name="Goodwin S.B."/>
            <person name="Grigoriev I.V."/>
        </authorList>
    </citation>
    <scope>NUCLEOTIDE SEQUENCE [LARGE SCALE GENOMIC DNA]</scope>
    <source>
        <strain evidence="2 3">SO2202</strain>
    </source>
</reference>
<dbReference type="HOGENOM" id="CLU_023943_1_0_1"/>
<dbReference type="OMA" id="AHWKEDQ"/>
<evidence type="ECO:0000313" key="2">
    <source>
        <dbReference type="EMBL" id="EMF12392.1"/>
    </source>
</evidence>
<dbReference type="GO" id="GO:0003729">
    <property type="term" value="F:mRNA binding"/>
    <property type="evidence" value="ECO:0007669"/>
    <property type="project" value="TreeGrafter"/>
</dbReference>
<dbReference type="GO" id="GO:0008298">
    <property type="term" value="P:intracellular mRNA localization"/>
    <property type="evidence" value="ECO:0007669"/>
    <property type="project" value="TreeGrafter"/>
</dbReference>
<feature type="compositionally biased region" description="Polar residues" evidence="1">
    <location>
        <begin position="373"/>
        <end position="384"/>
    </location>
</feature>
<feature type="region of interest" description="Disordered" evidence="1">
    <location>
        <begin position="440"/>
        <end position="493"/>
    </location>
</feature>
<name>M3AY24_SPHMS</name>
<keyword evidence="3" id="KW-1185">Reference proteome</keyword>
<sequence>MAETATKAAPAAATPVTKPERPDEEVYKKNLAQAEKELKVEEERLKQIKAKLDNAKPNNKDSPSGKRQAELRAELKTIRDSQQSSKSGRSQVLDQMKRLDEKLKARIQESKEKRGKNKFQSADDVQQEIDRLRAQVDTGSMKIVEERKVLEEIGKLNLTKKSFGELNDIQKSIDQVKAEIAELKKQLDDPASRALSDRYTQITTELDKIKAEQDDAYKNLNALRDERTKIHEQQQKKYAAVKELKDQYYTQRRAAVEYEREAKRIREEKRRAENDAYHRGKRQEAAKSKLEDASAPAYDDEIRTTRSLLARFGSAVDTQQVTGPGQFAATDFRKVDDAGIKGTALKKKGEEEEAYFVGGGGKKKKGRKGAANGTASPAPETTSKFNLDLGTISALAKVNVDPPMSQADVPSVVETLKEKLEFWKKDQDRKTKENIANAQKEIDRLEAESTEAKPATSEKQVNGSASTTAGAENGVPEVTDGVKTATIEEKTTA</sequence>
<protein>
    <submittedName>
        <fullName evidence="2">Nuclear segregation protein</fullName>
    </submittedName>
</protein>
<dbReference type="GO" id="GO:0042175">
    <property type="term" value="C:nuclear outer membrane-endoplasmic reticulum membrane network"/>
    <property type="evidence" value="ECO:0007669"/>
    <property type="project" value="TreeGrafter"/>
</dbReference>
<dbReference type="OrthoDB" id="2195113at2759"/>
<feature type="compositionally biased region" description="Polar residues" evidence="1">
    <location>
        <begin position="457"/>
        <end position="470"/>
    </location>
</feature>
<proteinExistence type="predicted"/>
<dbReference type="STRING" id="692275.M3AY24"/>
<dbReference type="Proteomes" id="UP000016931">
    <property type="component" value="Unassembled WGS sequence"/>
</dbReference>
<dbReference type="eggNOG" id="ENOG502QRKP">
    <property type="taxonomic scope" value="Eukaryota"/>
</dbReference>
<dbReference type="RefSeq" id="XP_016760513.1">
    <property type="nucleotide sequence ID" value="XM_016905328.1"/>
</dbReference>
<dbReference type="PANTHER" id="PTHR31027">
    <property type="entry name" value="NUCLEAR SEGREGATION PROTEIN BFR1"/>
    <property type="match status" value="1"/>
</dbReference>
<feature type="region of interest" description="Disordered" evidence="1">
    <location>
        <begin position="49"/>
        <end position="124"/>
    </location>
</feature>
<feature type="compositionally biased region" description="Basic and acidic residues" evidence="1">
    <location>
        <begin position="63"/>
        <end position="79"/>
    </location>
</feature>
<gene>
    <name evidence="2" type="ORF">SEPMUDRAFT_149083</name>
</gene>
<feature type="compositionally biased region" description="Polar residues" evidence="1">
    <location>
        <begin position="80"/>
        <end position="93"/>
    </location>
</feature>